<evidence type="ECO:0000313" key="7">
    <source>
        <dbReference type="EMBL" id="SMG43725.1"/>
    </source>
</evidence>
<evidence type="ECO:0000256" key="3">
    <source>
        <dbReference type="ARBA" id="ARBA00023157"/>
    </source>
</evidence>
<accession>A0A1X7KQ72</accession>
<dbReference type="PROSITE" id="PS00194">
    <property type="entry name" value="THIOREDOXIN_1"/>
    <property type="match status" value="1"/>
</dbReference>
<evidence type="ECO:0000256" key="1">
    <source>
        <dbReference type="ARBA" id="ARBA00004196"/>
    </source>
</evidence>
<dbReference type="InterPro" id="IPR050553">
    <property type="entry name" value="Thioredoxin_ResA/DsbE_sf"/>
</dbReference>
<feature type="chain" id="PRO_5010879049" evidence="5">
    <location>
        <begin position="20"/>
        <end position="446"/>
    </location>
</feature>
<evidence type="ECO:0000259" key="6">
    <source>
        <dbReference type="PROSITE" id="PS51352"/>
    </source>
</evidence>
<dbReference type="CDD" id="cd02966">
    <property type="entry name" value="TlpA_like_family"/>
    <property type="match status" value="1"/>
</dbReference>
<feature type="domain" description="Thioredoxin" evidence="6">
    <location>
        <begin position="306"/>
        <end position="445"/>
    </location>
</feature>
<dbReference type="Pfam" id="PF08534">
    <property type="entry name" value="Redoxin"/>
    <property type="match status" value="1"/>
</dbReference>
<dbReference type="STRING" id="561061.SAMN05660862_3113"/>
<dbReference type="AlphaFoldDB" id="A0A1X7KQ72"/>
<protein>
    <submittedName>
        <fullName evidence="7">Thiol-disulfide isomerase or thioredoxin</fullName>
    </submittedName>
</protein>
<keyword evidence="7" id="KW-0413">Isomerase</keyword>
<evidence type="ECO:0000256" key="2">
    <source>
        <dbReference type="ARBA" id="ARBA00022748"/>
    </source>
</evidence>
<comment type="subcellular location">
    <subcellularLocation>
        <location evidence="1">Cell envelope</location>
    </subcellularLocation>
</comment>
<dbReference type="InterPro" id="IPR036249">
    <property type="entry name" value="Thioredoxin-like_sf"/>
</dbReference>
<reference evidence="7 8" key="1">
    <citation type="submission" date="2017-04" db="EMBL/GenBank/DDBJ databases">
        <authorList>
            <person name="Afonso C.L."/>
            <person name="Miller P.J."/>
            <person name="Scott M.A."/>
            <person name="Spackman E."/>
            <person name="Goraichik I."/>
            <person name="Dimitrov K.M."/>
            <person name="Suarez D.L."/>
            <person name="Swayne D.E."/>
        </authorList>
    </citation>
    <scope>NUCLEOTIDE SEQUENCE [LARGE SCALE GENOMIC DNA]</scope>
    <source>
        <strain evidence="7 8">DSM 22418</strain>
    </source>
</reference>
<keyword evidence="2" id="KW-0201">Cytochrome c-type biogenesis</keyword>
<dbReference type="GO" id="GO:0030313">
    <property type="term" value="C:cell envelope"/>
    <property type="evidence" value="ECO:0007669"/>
    <property type="project" value="UniProtKB-SubCell"/>
</dbReference>
<feature type="signal peptide" evidence="5">
    <location>
        <begin position="1"/>
        <end position="19"/>
    </location>
</feature>
<dbReference type="Proteomes" id="UP000192980">
    <property type="component" value="Unassembled WGS sequence"/>
</dbReference>
<dbReference type="PROSITE" id="PS51352">
    <property type="entry name" value="THIOREDOXIN_2"/>
    <property type="match status" value="1"/>
</dbReference>
<keyword evidence="5" id="KW-0732">Signal</keyword>
<proteinExistence type="predicted"/>
<dbReference type="GO" id="GO:0017004">
    <property type="term" value="P:cytochrome complex assembly"/>
    <property type="evidence" value="ECO:0007669"/>
    <property type="project" value="UniProtKB-KW"/>
</dbReference>
<dbReference type="Gene3D" id="3.40.30.10">
    <property type="entry name" value="Glutaredoxin"/>
    <property type="match status" value="1"/>
</dbReference>
<dbReference type="InterPro" id="IPR013766">
    <property type="entry name" value="Thioredoxin_domain"/>
</dbReference>
<keyword evidence="4" id="KW-0676">Redox-active center</keyword>
<dbReference type="GO" id="GO:0016853">
    <property type="term" value="F:isomerase activity"/>
    <property type="evidence" value="ECO:0007669"/>
    <property type="project" value="UniProtKB-KW"/>
</dbReference>
<dbReference type="SUPFAM" id="SSF52833">
    <property type="entry name" value="Thioredoxin-like"/>
    <property type="match status" value="1"/>
</dbReference>
<name>A0A1X7KQ72_9SPHI</name>
<keyword evidence="3" id="KW-1015">Disulfide bond</keyword>
<gene>
    <name evidence="7" type="ORF">SAMN05660862_3113</name>
</gene>
<evidence type="ECO:0000256" key="5">
    <source>
        <dbReference type="SAM" id="SignalP"/>
    </source>
</evidence>
<dbReference type="InterPro" id="IPR017937">
    <property type="entry name" value="Thioredoxin_CS"/>
</dbReference>
<dbReference type="EMBL" id="FXAU01000006">
    <property type="protein sequence ID" value="SMG43725.1"/>
    <property type="molecule type" value="Genomic_DNA"/>
</dbReference>
<dbReference type="PANTHER" id="PTHR42852:SF6">
    <property type="entry name" value="THIOL:DISULFIDE INTERCHANGE PROTEIN DSBE"/>
    <property type="match status" value="1"/>
</dbReference>
<dbReference type="RefSeq" id="WP_234991269.1">
    <property type="nucleotide sequence ID" value="NZ_CP038029.1"/>
</dbReference>
<evidence type="ECO:0000256" key="4">
    <source>
        <dbReference type="ARBA" id="ARBA00023284"/>
    </source>
</evidence>
<dbReference type="InterPro" id="IPR013740">
    <property type="entry name" value="Redoxin"/>
</dbReference>
<evidence type="ECO:0000313" key="8">
    <source>
        <dbReference type="Proteomes" id="UP000192980"/>
    </source>
</evidence>
<sequence length="446" mass="50199">MKKITLSIFGIILSTLMYAQQASIINGTVVKKALNKVYLYKVYNGKLSEIATSTPDSLGQFAFKFTPAYTGLYALGGSDSLALRTTKNFYFKGGDELNIELSNGDYTLVGENTKENLQMAKWHDRTKKMAAKAFGMTGRSTFVDFFPDVEELNEEIAGIKSAVNTGNPTFDKEFASIVDYDFAYIAIGYIYTPRPAHPGKEEMSDYYVNFNPDHFLKDDLLKFPYGNRLLNQLIFRKVDLSKKPDLDQQLSVIPTTALKGQYAINAMESTKSYSDYLAQYEKYSAYLILPEQKERAKRVELKLVDTKSGAPIIDFSFEDTKGTKLSLSSLKGKMVLMDVWATWCGPCKAEEPHWEKLVEKYEGKNITFLGISVDKDKDAWIKYNVDKKLKGLQVHAGPQNDLSKFYKITGIPRYLLIDKAGNIISVDSPRPSDPALIKLIDQGLAR</sequence>
<dbReference type="PANTHER" id="PTHR42852">
    <property type="entry name" value="THIOL:DISULFIDE INTERCHANGE PROTEIN DSBE"/>
    <property type="match status" value="1"/>
</dbReference>
<organism evidence="7 8">
    <name type="scientific">Sphingobacterium psychroaquaticum</name>
    <dbReference type="NCBI Taxonomy" id="561061"/>
    <lineage>
        <taxon>Bacteria</taxon>
        <taxon>Pseudomonadati</taxon>
        <taxon>Bacteroidota</taxon>
        <taxon>Sphingobacteriia</taxon>
        <taxon>Sphingobacteriales</taxon>
        <taxon>Sphingobacteriaceae</taxon>
        <taxon>Sphingobacterium</taxon>
    </lineage>
</organism>
<keyword evidence="8" id="KW-1185">Reference proteome</keyword>
<dbReference type="GO" id="GO:0016491">
    <property type="term" value="F:oxidoreductase activity"/>
    <property type="evidence" value="ECO:0007669"/>
    <property type="project" value="InterPro"/>
</dbReference>